<dbReference type="PANTHER" id="PTHR12991">
    <property type="entry name" value="NITROGEN PERMEASE REGULATOR 2/TUMOR SUPPRESSOR CANDIDATE 4"/>
    <property type="match status" value="1"/>
</dbReference>
<accession>A0A7H9HXU9</accession>
<dbReference type="InterPro" id="IPR009348">
    <property type="entry name" value="NPR2-like"/>
</dbReference>
<feature type="compositionally biased region" description="Basic and acidic residues" evidence="2">
    <location>
        <begin position="607"/>
        <end position="617"/>
    </location>
</feature>
<evidence type="ECO:0000256" key="2">
    <source>
        <dbReference type="SAM" id="MobiDB-lite"/>
    </source>
</evidence>
<dbReference type="GO" id="GO:0010508">
    <property type="term" value="P:positive regulation of autophagy"/>
    <property type="evidence" value="ECO:0007669"/>
    <property type="project" value="TreeGrafter"/>
</dbReference>
<reference evidence="3 4" key="1">
    <citation type="submission" date="2020-06" db="EMBL/GenBank/DDBJ databases">
        <title>The yeast mating-type switching endonuclease HO is a domesticated member of an unorthodox homing genetic element family.</title>
        <authorList>
            <person name="Coughlan A.Y."/>
            <person name="Lombardi L."/>
            <person name="Braun-Galleani S."/>
            <person name="Martos A.R."/>
            <person name="Galeote V."/>
            <person name="Bigey F."/>
            <person name="Dequin S."/>
            <person name="Byrne K.P."/>
            <person name="Wolfe K.H."/>
        </authorList>
    </citation>
    <scope>NUCLEOTIDE SEQUENCE [LARGE SCALE GENOMIC DNA]</scope>
    <source>
        <strain evidence="3 4">CBS2947</strain>
    </source>
</reference>
<evidence type="ECO:0008006" key="5">
    <source>
        <dbReference type="Google" id="ProtNLM"/>
    </source>
</evidence>
<feature type="compositionally biased region" description="Basic and acidic residues" evidence="2">
    <location>
        <begin position="581"/>
        <end position="600"/>
    </location>
</feature>
<sequence>MVDQFKGFVPIHTIFYSVFHPTEGTKVRFEFPPGNLENHNINFDTIKNYIIPKPQLCHKLLTLKYKNYRIASYPVTVNSPIYARNFFSFNFVFVFQYDCETSPYEPAIARLGKMFKVLEEQNLILSKAEKDPVFYQNNPEGVTQDGKSNSEKAVKVAWSEYEQGAEGSFSLQDLVLRVYQDLNNYSECLIPIDDGNAVDIKIFPLMTPPQSNVSIEDVPVSTVNLKKVIDLNWDPTMLKIVPFIDGLNCVSKIAKLSNSSPDLVVECVKHLIYYDCVFLADIFQFSNIYAPTSLLRCFLTDPALATECQSHVVCEESSPLPSVPFDRGESLDAEYLGHDFSGLHSTNRSLGSLKNSMSSKSALSSHRHKQSVSSASEASLCKSGKHSQGSFSSNNTNLSNILPRYLPTRSCLFDLYRSLSQGVTVREWYAANCNTIRHNRIDVRRFISFGVMKGLIYRCHSYPIIKKLEIFDLAKNSSLSAGLSSNASNVKRNKNKNRSTKIFSTSDIRFAAEEDDGAKKHRNALDSEIADQVLKNVYKKLSAVDTSDSRIGIKNLMKRLDPQRSSTNAPGSSISNLYRLRNSDRPSRVSFDKQQEDSKSGRNLASADERSKEEQFEDQLARKQRDILLLKSIEAADNLDKICVELEMPRNQIEDLLGILGDYKIVNS</sequence>
<dbReference type="GO" id="GO:0005774">
    <property type="term" value="C:vacuolar membrane"/>
    <property type="evidence" value="ECO:0007669"/>
    <property type="project" value="TreeGrafter"/>
</dbReference>
<dbReference type="Proteomes" id="UP000510647">
    <property type="component" value="Chromosome 7"/>
</dbReference>
<gene>
    <name evidence="3" type="ORF">HG537_0G04660</name>
</gene>
<comment type="similarity">
    <text evidence="1">Belongs to the NPR2 family.</text>
</comment>
<evidence type="ECO:0000313" key="4">
    <source>
        <dbReference type="Proteomes" id="UP000510647"/>
    </source>
</evidence>
<feature type="region of interest" description="Disordered" evidence="2">
    <location>
        <begin position="556"/>
        <end position="617"/>
    </location>
</feature>
<evidence type="ECO:0000256" key="1">
    <source>
        <dbReference type="ARBA" id="ARBA00008433"/>
    </source>
</evidence>
<dbReference type="EMBL" id="CP059273">
    <property type="protein sequence ID" value="QLQ82211.1"/>
    <property type="molecule type" value="Genomic_DNA"/>
</dbReference>
<dbReference type="PANTHER" id="PTHR12991:SF10">
    <property type="entry name" value="GATOR COMPLEX PROTEIN NPRL2"/>
    <property type="match status" value="1"/>
</dbReference>
<proteinExistence type="inferred from homology"/>
<dbReference type="Pfam" id="PF06218">
    <property type="entry name" value="NPR2"/>
    <property type="match status" value="1"/>
</dbReference>
<dbReference type="GO" id="GO:1904262">
    <property type="term" value="P:negative regulation of TORC1 signaling"/>
    <property type="evidence" value="ECO:0007669"/>
    <property type="project" value="TreeGrafter"/>
</dbReference>
<protein>
    <recommendedName>
        <fullName evidence="5">Nitrogen permease regulator 2</fullName>
    </recommendedName>
</protein>
<feature type="compositionally biased region" description="Polar residues" evidence="2">
    <location>
        <begin position="563"/>
        <end position="576"/>
    </location>
</feature>
<dbReference type="GO" id="GO:0005096">
    <property type="term" value="F:GTPase activator activity"/>
    <property type="evidence" value="ECO:0007669"/>
    <property type="project" value="TreeGrafter"/>
</dbReference>
<name>A0A7H9HXU9_9SACH</name>
<keyword evidence="4" id="KW-1185">Reference proteome</keyword>
<dbReference type="OrthoDB" id="338854at2759"/>
<organism evidence="3 4">
    <name type="scientific">Torulaspora globosa</name>
    <dbReference type="NCBI Taxonomy" id="48254"/>
    <lineage>
        <taxon>Eukaryota</taxon>
        <taxon>Fungi</taxon>
        <taxon>Dikarya</taxon>
        <taxon>Ascomycota</taxon>
        <taxon>Saccharomycotina</taxon>
        <taxon>Saccharomycetes</taxon>
        <taxon>Saccharomycetales</taxon>
        <taxon>Saccharomycetaceae</taxon>
        <taxon>Torulaspora</taxon>
    </lineage>
</organism>
<dbReference type="AlphaFoldDB" id="A0A7H9HXU9"/>
<dbReference type="GO" id="GO:1990130">
    <property type="term" value="C:GATOR1 complex"/>
    <property type="evidence" value="ECO:0007669"/>
    <property type="project" value="TreeGrafter"/>
</dbReference>
<evidence type="ECO:0000313" key="3">
    <source>
        <dbReference type="EMBL" id="QLQ82211.1"/>
    </source>
</evidence>